<accession>A0ABU9AZB1</accession>
<keyword evidence="3" id="KW-1185">Reference proteome</keyword>
<dbReference type="InterPro" id="IPR051544">
    <property type="entry name" value="TPS_OM_transporter"/>
</dbReference>
<proteinExistence type="predicted"/>
<evidence type="ECO:0000313" key="2">
    <source>
        <dbReference type="EMBL" id="MEK7953112.1"/>
    </source>
</evidence>
<gene>
    <name evidence="2" type="ORF">WKV53_21535</name>
</gene>
<dbReference type="RefSeq" id="WP_341406876.1">
    <property type="nucleotide sequence ID" value="NZ_JBBUKT010000010.1"/>
</dbReference>
<dbReference type="InterPro" id="IPR005565">
    <property type="entry name" value="Hemolysn_activator_HlyB_C"/>
</dbReference>
<comment type="caution">
    <text evidence="2">The sequence shown here is derived from an EMBL/GenBank/DDBJ whole genome shotgun (WGS) entry which is preliminary data.</text>
</comment>
<protein>
    <submittedName>
        <fullName evidence="2">ShlB/FhaC/HecB family hemolysin secretion/activation protein</fullName>
    </submittedName>
</protein>
<sequence>MRFLLAVCLVATVRGQSLPGIDPRLPEAQATESLPAVRASAEATPGGEILVKRLDKVVLVAPGGGEEADLATGLSATKDLEVPSPARLAKRLSRFSGQPLDASQMASIADEILIHYDREGFPVVALEVPDQDFSQGILRFTLEIGRFGEVGVSRPKYGTPEKLAKGLRLRSGEPIRRGDIDEQLGWYGRTAFRHPRLFVSPGVEPATADLLIAFEETRPWRVNVGYENSGPDLLGRDRFLIGAAGWTPGEQLIAWQAVIGAPASSLLANALHWEIPFHASHQILQLDAAYAEVASRYSTGGIPVESEGSSWSLAAQQKISLPSWGGWQQKFGAGFELKGTDQFLLFGGSSVSPGEVVFFHGKLSHELSGHWEDASASFESSLIASPGGVSGNNDDADFHTYDPEANSNYLIGRLSGDGWWSPGKDWQLHLRGTAQVADSRLLPAEQFAVGGYQTVRGVGEREYSADSGLQTSLELQSPLISTGKIAAFRVLGFFDYAALEMRDGPSSSLSSAGFGLRMKVADSVDVRFDHGWRIDFAEQASHVGINLTF</sequence>
<reference evidence="2 3" key="1">
    <citation type="submission" date="2024-04" db="EMBL/GenBank/DDBJ databases">
        <title>Luteolibacter sp. isolated from soil.</title>
        <authorList>
            <person name="An J."/>
        </authorList>
    </citation>
    <scope>NUCLEOTIDE SEQUENCE [LARGE SCALE GENOMIC DNA]</scope>
    <source>
        <strain evidence="2 3">Y139</strain>
    </source>
</reference>
<dbReference type="PANTHER" id="PTHR34597:SF3">
    <property type="entry name" value="OUTER MEMBRANE TRANSPORTER CDIB"/>
    <property type="match status" value="1"/>
</dbReference>
<dbReference type="Proteomes" id="UP001371305">
    <property type="component" value="Unassembled WGS sequence"/>
</dbReference>
<feature type="domain" description="Haemolysin activator HlyB C-terminal" evidence="1">
    <location>
        <begin position="397"/>
        <end position="517"/>
    </location>
</feature>
<dbReference type="PANTHER" id="PTHR34597">
    <property type="entry name" value="SLR1661 PROTEIN"/>
    <property type="match status" value="1"/>
</dbReference>
<dbReference type="EMBL" id="JBBUKT010000010">
    <property type="protein sequence ID" value="MEK7953112.1"/>
    <property type="molecule type" value="Genomic_DNA"/>
</dbReference>
<dbReference type="Gene3D" id="3.10.20.310">
    <property type="entry name" value="membrane protein fhac"/>
    <property type="match status" value="1"/>
</dbReference>
<name>A0ABU9AZB1_9BACT</name>
<organism evidence="2 3">
    <name type="scientific">Luteolibacter soli</name>
    <dbReference type="NCBI Taxonomy" id="3135280"/>
    <lineage>
        <taxon>Bacteria</taxon>
        <taxon>Pseudomonadati</taxon>
        <taxon>Verrucomicrobiota</taxon>
        <taxon>Verrucomicrobiia</taxon>
        <taxon>Verrucomicrobiales</taxon>
        <taxon>Verrucomicrobiaceae</taxon>
        <taxon>Luteolibacter</taxon>
    </lineage>
</organism>
<evidence type="ECO:0000259" key="1">
    <source>
        <dbReference type="Pfam" id="PF03865"/>
    </source>
</evidence>
<dbReference type="Pfam" id="PF03865">
    <property type="entry name" value="ShlB"/>
    <property type="match status" value="1"/>
</dbReference>
<dbReference type="Gene3D" id="2.40.160.50">
    <property type="entry name" value="membrane protein fhac: a member of the omp85/tpsb transporter family"/>
    <property type="match status" value="1"/>
</dbReference>
<evidence type="ECO:0000313" key="3">
    <source>
        <dbReference type="Proteomes" id="UP001371305"/>
    </source>
</evidence>